<dbReference type="Proteomes" id="UP000765509">
    <property type="component" value="Unassembled WGS sequence"/>
</dbReference>
<proteinExistence type="predicted"/>
<accession>A0A9Q3CNU3</accession>
<reference evidence="2" key="1">
    <citation type="submission" date="2021-03" db="EMBL/GenBank/DDBJ databases">
        <title>Draft genome sequence of rust myrtle Austropuccinia psidii MF-1, a brazilian biotype.</title>
        <authorList>
            <person name="Quecine M.C."/>
            <person name="Pachon D.M.R."/>
            <person name="Bonatelli M.L."/>
            <person name="Correr F.H."/>
            <person name="Franceschini L.M."/>
            <person name="Leite T.F."/>
            <person name="Margarido G.R.A."/>
            <person name="Almeida C.A."/>
            <person name="Ferrarezi J.A."/>
            <person name="Labate C.A."/>
        </authorList>
    </citation>
    <scope>NUCLEOTIDE SEQUENCE</scope>
    <source>
        <strain evidence="2">MF-1</strain>
    </source>
</reference>
<evidence type="ECO:0000256" key="1">
    <source>
        <dbReference type="SAM" id="MobiDB-lite"/>
    </source>
</evidence>
<protein>
    <submittedName>
        <fullName evidence="2">Uncharacterized protein</fullName>
    </submittedName>
</protein>
<dbReference type="AlphaFoldDB" id="A0A9Q3CNU3"/>
<comment type="caution">
    <text evidence="2">The sequence shown here is derived from an EMBL/GenBank/DDBJ whole genome shotgun (WGS) entry which is preliminary data.</text>
</comment>
<feature type="region of interest" description="Disordered" evidence="1">
    <location>
        <begin position="1"/>
        <end position="22"/>
    </location>
</feature>
<feature type="region of interest" description="Disordered" evidence="1">
    <location>
        <begin position="42"/>
        <end position="78"/>
    </location>
</feature>
<evidence type="ECO:0000313" key="2">
    <source>
        <dbReference type="EMBL" id="MBW0485931.1"/>
    </source>
</evidence>
<name>A0A9Q3CNU3_9BASI</name>
<evidence type="ECO:0000313" key="3">
    <source>
        <dbReference type="Proteomes" id="UP000765509"/>
    </source>
</evidence>
<dbReference type="EMBL" id="AVOT02008398">
    <property type="protein sequence ID" value="MBW0485931.1"/>
    <property type="molecule type" value="Genomic_DNA"/>
</dbReference>
<keyword evidence="3" id="KW-1185">Reference proteome</keyword>
<feature type="compositionally biased region" description="Polar residues" evidence="1">
    <location>
        <begin position="1"/>
        <end position="13"/>
    </location>
</feature>
<sequence length="125" mass="14621">MKYITKQSKNPQAQEAHVNQAPKKVNQINNVLDQLKELSEAVNPPKKVWKDKPSLQRSGLAPNKQPFRQRNTQVPLPENYQPYVPAQIYPRPPLKLYYCLENGHSLNRCTTWRMIWKRELSVGKD</sequence>
<organism evidence="2 3">
    <name type="scientific">Austropuccinia psidii MF-1</name>
    <dbReference type="NCBI Taxonomy" id="1389203"/>
    <lineage>
        <taxon>Eukaryota</taxon>
        <taxon>Fungi</taxon>
        <taxon>Dikarya</taxon>
        <taxon>Basidiomycota</taxon>
        <taxon>Pucciniomycotina</taxon>
        <taxon>Pucciniomycetes</taxon>
        <taxon>Pucciniales</taxon>
        <taxon>Sphaerophragmiaceae</taxon>
        <taxon>Austropuccinia</taxon>
    </lineage>
</organism>
<gene>
    <name evidence="2" type="ORF">O181_025646</name>
</gene>